<evidence type="ECO:0000313" key="3">
    <source>
        <dbReference type="WBParaSite" id="MhA1_Contig885.frz3.gene3"/>
    </source>
</evidence>
<dbReference type="Proteomes" id="UP000095281">
    <property type="component" value="Unplaced"/>
</dbReference>
<evidence type="ECO:0000313" key="2">
    <source>
        <dbReference type="Proteomes" id="UP000095281"/>
    </source>
</evidence>
<feature type="region of interest" description="Disordered" evidence="1">
    <location>
        <begin position="59"/>
        <end position="115"/>
    </location>
</feature>
<proteinExistence type="predicted"/>
<dbReference type="OMA" id="DIADIWI"/>
<dbReference type="Pfam" id="PF14777">
    <property type="entry name" value="BBIP10"/>
    <property type="match status" value="1"/>
</dbReference>
<dbReference type="GO" id="GO:0060271">
    <property type="term" value="P:cilium assembly"/>
    <property type="evidence" value="ECO:0007669"/>
    <property type="project" value="InterPro"/>
</dbReference>
<dbReference type="AlphaFoldDB" id="A0A1I8C0H9"/>
<dbReference type="WBParaSite" id="MhA1_Contig885.frz3.gene3">
    <property type="protein sequence ID" value="MhA1_Contig885.frz3.gene3"/>
    <property type="gene ID" value="MhA1_Contig885.frz3.gene3"/>
</dbReference>
<dbReference type="PANTHER" id="PTHR28596:SF1">
    <property type="entry name" value="BBSOME-INTERACTING PROTEIN 1"/>
    <property type="match status" value="1"/>
</dbReference>
<dbReference type="GO" id="GO:0097500">
    <property type="term" value="P:receptor localization to non-motile cilium"/>
    <property type="evidence" value="ECO:0007669"/>
    <property type="project" value="TreeGrafter"/>
</dbReference>
<feature type="compositionally biased region" description="Polar residues" evidence="1">
    <location>
        <begin position="1"/>
        <end position="16"/>
    </location>
</feature>
<name>A0A1I8C0H9_MELHA</name>
<organism evidence="2 3">
    <name type="scientific">Meloidogyne hapla</name>
    <name type="common">Root-knot nematode worm</name>
    <dbReference type="NCBI Taxonomy" id="6305"/>
    <lineage>
        <taxon>Eukaryota</taxon>
        <taxon>Metazoa</taxon>
        <taxon>Ecdysozoa</taxon>
        <taxon>Nematoda</taxon>
        <taxon>Chromadorea</taxon>
        <taxon>Rhabditida</taxon>
        <taxon>Tylenchina</taxon>
        <taxon>Tylenchomorpha</taxon>
        <taxon>Tylenchoidea</taxon>
        <taxon>Meloidogynidae</taxon>
        <taxon>Meloidogyninae</taxon>
        <taxon>Meloidogyne</taxon>
    </lineage>
</organism>
<dbReference type="InterPro" id="IPR028233">
    <property type="entry name" value="BBIP10"/>
</dbReference>
<evidence type="ECO:0000256" key="1">
    <source>
        <dbReference type="SAM" id="MobiDB-lite"/>
    </source>
</evidence>
<sequence length="115" mass="13683">MSENNSKTNYQPQNEQQPKELLWPPNGYVFEQESLLPAYCKPKICPLKSVTLEKLEKMQEEANRRLRELEEKEKQENDKNDDKNNEESNTKKADIWRADEEEEEDLLRENQGTIN</sequence>
<dbReference type="PANTHER" id="PTHR28596">
    <property type="entry name" value="BBSOME-INTERACTING PROTEIN 1"/>
    <property type="match status" value="1"/>
</dbReference>
<accession>A0A1I8C0H9</accession>
<protein>
    <submittedName>
        <fullName evidence="3">Uncharacterized protein</fullName>
    </submittedName>
</protein>
<feature type="region of interest" description="Disordered" evidence="1">
    <location>
        <begin position="1"/>
        <end position="23"/>
    </location>
</feature>
<keyword evidence="2" id="KW-1185">Reference proteome</keyword>
<dbReference type="GO" id="GO:0034464">
    <property type="term" value="C:BBSome"/>
    <property type="evidence" value="ECO:0007669"/>
    <property type="project" value="InterPro"/>
</dbReference>
<feature type="compositionally biased region" description="Basic and acidic residues" evidence="1">
    <location>
        <begin position="59"/>
        <end position="98"/>
    </location>
</feature>
<reference evidence="3" key="1">
    <citation type="submission" date="2016-11" db="UniProtKB">
        <authorList>
            <consortium name="WormBaseParasite"/>
        </authorList>
    </citation>
    <scope>IDENTIFICATION</scope>
</reference>